<dbReference type="GO" id="GO:0016491">
    <property type="term" value="F:oxidoreductase activity"/>
    <property type="evidence" value="ECO:0007669"/>
    <property type="project" value="UniProtKB-KW"/>
</dbReference>
<protein>
    <recommendedName>
        <fullName evidence="8">FAD-dependent oxidoreductase</fullName>
    </recommendedName>
</protein>
<dbReference type="InterPro" id="IPR039650">
    <property type="entry name" value="HdrA-like"/>
</dbReference>
<keyword evidence="5" id="KW-0411">Iron-sulfur</keyword>
<keyword evidence="4" id="KW-0408">Iron</keyword>
<dbReference type="EMBL" id="LRRQ01000076">
    <property type="protein sequence ID" value="OAM89889.1"/>
    <property type="molecule type" value="Genomic_DNA"/>
</dbReference>
<dbReference type="InterPro" id="IPR036188">
    <property type="entry name" value="FAD/NAD-bd_sf"/>
</dbReference>
<dbReference type="OrthoDB" id="9777740at2"/>
<dbReference type="Proteomes" id="UP000078486">
    <property type="component" value="Unassembled WGS sequence"/>
</dbReference>
<sequence length="430" mass="45460">MIPSSLDGRRYDVIVCGAGSAGVAAACSAAKEGAKVLLLERYGFGGGILTAAMIHTFDAIRSCVDSSVDVVAGFANELVAEISALGGDATGDNPPEVVSVHPEMQKVAIDRLLARAGVATLYHAHGCDVLLENGRVTGVEAALRDGRARFHAPVVVDGTGDAELAFYAGVPFDIARDLQALTYHFRLGHVAPGPGWSQWEEITRRALKEARDAGEIEVYGGPWIIRLADGEISVNSTRVFGNPVDPVELSAAEQKARAQMLDIWNILRRRAPELRDSYIVSGSTQLHIRESRIIRGEYILTEDDIRARTPFADSIAVGAWPVDIHPNTGFSGVHPHKENPPAPYEIPYRCLVPQAVDGLLVAGKPISTTHRAHGSTRVPGTSLATGQAAGVAAALAAREGIAPRAVDPVRLRAALVAQNAIVSIAAPSAA</sequence>
<dbReference type="Pfam" id="PF12831">
    <property type="entry name" value="FAD_oxidored"/>
    <property type="match status" value="1"/>
</dbReference>
<dbReference type="PANTHER" id="PTHR43498">
    <property type="entry name" value="FERREDOXIN:COB-COM HETERODISULFIDE REDUCTASE SUBUNIT A"/>
    <property type="match status" value="1"/>
</dbReference>
<keyword evidence="3" id="KW-0560">Oxidoreductase</keyword>
<organism evidence="6 7">
    <name type="scientific">Termitidicoccus mucosus</name>
    <dbReference type="NCBI Taxonomy" id="1184151"/>
    <lineage>
        <taxon>Bacteria</taxon>
        <taxon>Pseudomonadati</taxon>
        <taxon>Verrucomicrobiota</taxon>
        <taxon>Opitutia</taxon>
        <taxon>Opitutales</taxon>
        <taxon>Opitutaceae</taxon>
        <taxon>Termitidicoccus</taxon>
    </lineage>
</organism>
<dbReference type="SUPFAM" id="SSF51905">
    <property type="entry name" value="FAD/NAD(P)-binding domain"/>
    <property type="match status" value="1"/>
</dbReference>
<keyword evidence="2" id="KW-0479">Metal-binding</keyword>
<dbReference type="GO" id="GO:0046872">
    <property type="term" value="F:metal ion binding"/>
    <property type="evidence" value="ECO:0007669"/>
    <property type="project" value="UniProtKB-KW"/>
</dbReference>
<evidence type="ECO:0000256" key="3">
    <source>
        <dbReference type="ARBA" id="ARBA00023002"/>
    </source>
</evidence>
<evidence type="ECO:0000256" key="4">
    <source>
        <dbReference type="ARBA" id="ARBA00023004"/>
    </source>
</evidence>
<evidence type="ECO:0000256" key="2">
    <source>
        <dbReference type="ARBA" id="ARBA00022723"/>
    </source>
</evidence>
<keyword evidence="7" id="KW-1185">Reference proteome</keyword>
<evidence type="ECO:0000313" key="7">
    <source>
        <dbReference type="Proteomes" id="UP000078486"/>
    </source>
</evidence>
<dbReference type="RefSeq" id="WP_068770348.1">
    <property type="nucleotide sequence ID" value="NZ_CP109796.1"/>
</dbReference>
<name>A0A178IL26_9BACT</name>
<comment type="caution">
    <text evidence="6">The sequence shown here is derived from an EMBL/GenBank/DDBJ whole genome shotgun (WGS) entry which is preliminary data.</text>
</comment>
<dbReference type="Gene3D" id="3.50.50.60">
    <property type="entry name" value="FAD/NAD(P)-binding domain"/>
    <property type="match status" value="1"/>
</dbReference>
<accession>A0A178IL26</accession>
<dbReference type="GO" id="GO:0051539">
    <property type="term" value="F:4 iron, 4 sulfur cluster binding"/>
    <property type="evidence" value="ECO:0007669"/>
    <property type="project" value="UniProtKB-KW"/>
</dbReference>
<dbReference type="PANTHER" id="PTHR43498:SF1">
    <property type="entry name" value="COB--COM HETERODISULFIDE REDUCTASE IRON-SULFUR SUBUNIT A"/>
    <property type="match status" value="1"/>
</dbReference>
<reference evidence="6 7" key="1">
    <citation type="submission" date="2016-01" db="EMBL/GenBank/DDBJ databases">
        <title>High potential of lignocellulose degradation of a new Verrucomicrobia species.</title>
        <authorList>
            <person name="Wang Y."/>
            <person name="Shi Y."/>
            <person name="Qiu Z."/>
            <person name="Liu S."/>
            <person name="Yang H."/>
        </authorList>
    </citation>
    <scope>NUCLEOTIDE SEQUENCE [LARGE SCALE GENOMIC DNA]</scope>
    <source>
        <strain evidence="6 7">TSB47</strain>
    </source>
</reference>
<keyword evidence="1" id="KW-0004">4Fe-4S</keyword>
<evidence type="ECO:0000256" key="1">
    <source>
        <dbReference type="ARBA" id="ARBA00022485"/>
    </source>
</evidence>
<evidence type="ECO:0000256" key="5">
    <source>
        <dbReference type="ARBA" id="ARBA00023014"/>
    </source>
</evidence>
<dbReference type="AlphaFoldDB" id="A0A178IL26"/>
<evidence type="ECO:0000313" key="6">
    <source>
        <dbReference type="EMBL" id="OAM89889.1"/>
    </source>
</evidence>
<evidence type="ECO:0008006" key="8">
    <source>
        <dbReference type="Google" id="ProtNLM"/>
    </source>
</evidence>
<proteinExistence type="predicted"/>
<gene>
    <name evidence="6" type="ORF">AW736_11255</name>
</gene>
<dbReference type="STRING" id="1184151.AW736_11255"/>